<gene>
    <name evidence="1" type="ORF">GCM10007931_24620</name>
</gene>
<protein>
    <submittedName>
        <fullName evidence="1">Uncharacterized protein</fullName>
    </submittedName>
</protein>
<dbReference type="Proteomes" id="UP001157156">
    <property type="component" value="Unassembled WGS sequence"/>
</dbReference>
<sequence>MANSSIPRNPQQIQIFLFQAPCVPVISAAHHVSLTRLSIIQRNTIAITLGFSYVD</sequence>
<organism evidence="1 2">
    <name type="scientific">Vibrio algivorus</name>
    <dbReference type="NCBI Taxonomy" id="1667024"/>
    <lineage>
        <taxon>Bacteria</taxon>
        <taxon>Pseudomonadati</taxon>
        <taxon>Pseudomonadota</taxon>
        <taxon>Gammaproteobacteria</taxon>
        <taxon>Vibrionales</taxon>
        <taxon>Vibrionaceae</taxon>
        <taxon>Vibrio</taxon>
    </lineage>
</organism>
<proteinExistence type="predicted"/>
<keyword evidence="2" id="KW-1185">Reference proteome</keyword>
<dbReference type="RefSeq" id="WP_160117488.1">
    <property type="nucleotide sequence ID" value="NZ_BSPV01000009.1"/>
</dbReference>
<evidence type="ECO:0000313" key="1">
    <source>
        <dbReference type="EMBL" id="GLT15487.1"/>
    </source>
</evidence>
<reference evidence="2" key="1">
    <citation type="journal article" date="2019" name="Int. J. Syst. Evol. Microbiol.">
        <title>The Global Catalogue of Microorganisms (GCM) 10K type strain sequencing project: providing services to taxonomists for standard genome sequencing and annotation.</title>
        <authorList>
            <consortium name="The Broad Institute Genomics Platform"/>
            <consortium name="The Broad Institute Genome Sequencing Center for Infectious Disease"/>
            <person name="Wu L."/>
            <person name="Ma J."/>
        </authorList>
    </citation>
    <scope>NUCLEOTIDE SEQUENCE [LARGE SCALE GENOMIC DNA]</scope>
    <source>
        <strain evidence="2">NBRC 111146</strain>
    </source>
</reference>
<dbReference type="EMBL" id="BSPV01000009">
    <property type="protein sequence ID" value="GLT15487.1"/>
    <property type="molecule type" value="Genomic_DNA"/>
</dbReference>
<evidence type="ECO:0000313" key="2">
    <source>
        <dbReference type="Proteomes" id="UP001157156"/>
    </source>
</evidence>
<accession>A0ABQ6EQN3</accession>
<comment type="caution">
    <text evidence="1">The sequence shown here is derived from an EMBL/GenBank/DDBJ whole genome shotgun (WGS) entry which is preliminary data.</text>
</comment>
<name>A0ABQ6EQN3_9VIBR</name>